<evidence type="ECO:0000256" key="1">
    <source>
        <dbReference type="ARBA" id="ARBA00008069"/>
    </source>
</evidence>
<dbReference type="HAMAP" id="MF_00120">
    <property type="entry name" value="GatA"/>
    <property type="match status" value="1"/>
</dbReference>
<protein>
    <recommendedName>
        <fullName evidence="4 10">Glutamyl-tRNA(Gln) amidotransferase subunit A</fullName>
        <shortName evidence="10">Glu-ADT subunit A</shortName>
        <ecNumber evidence="3 10">6.3.5.7</ecNumber>
    </recommendedName>
</protein>
<evidence type="ECO:0000313" key="12">
    <source>
        <dbReference type="EMBL" id="EMG31126.1"/>
    </source>
</evidence>
<feature type="active site" description="Charge relay system" evidence="10">
    <location>
        <position position="56"/>
    </location>
</feature>
<keyword evidence="8 10" id="KW-0648">Protein biosynthesis</keyword>
<dbReference type="AlphaFoldDB" id="M3ILW7"/>
<dbReference type="InterPro" id="IPR036928">
    <property type="entry name" value="AS_sf"/>
</dbReference>
<gene>
    <name evidence="10 12" type="primary">gatA</name>
    <name evidence="12" type="ORF">H740_02797</name>
</gene>
<dbReference type="NCBIfam" id="TIGR00132">
    <property type="entry name" value="gatA"/>
    <property type="match status" value="1"/>
</dbReference>
<dbReference type="InterPro" id="IPR000120">
    <property type="entry name" value="Amidase"/>
</dbReference>
<keyword evidence="7 10" id="KW-0067">ATP-binding</keyword>
<dbReference type="PATRIC" id="fig|1073353.3.peg.600"/>
<dbReference type="GO" id="GO:0030956">
    <property type="term" value="C:glutamyl-tRNA(Gln) amidotransferase complex"/>
    <property type="evidence" value="ECO:0007669"/>
    <property type="project" value="InterPro"/>
</dbReference>
<comment type="subunit">
    <text evidence="2 10">Heterotrimer of A, B and C subunits.</text>
</comment>
<evidence type="ECO:0000256" key="9">
    <source>
        <dbReference type="ARBA" id="ARBA00047407"/>
    </source>
</evidence>
<evidence type="ECO:0000256" key="2">
    <source>
        <dbReference type="ARBA" id="ARBA00011123"/>
    </source>
</evidence>
<feature type="active site" description="Acyl-ester intermediate" evidence="10">
    <location>
        <position position="155"/>
    </location>
</feature>
<comment type="similarity">
    <text evidence="1 10">Belongs to the amidase family. GatA subfamily.</text>
</comment>
<feature type="active site" description="Charge relay system" evidence="10">
    <location>
        <position position="131"/>
    </location>
</feature>
<dbReference type="GO" id="GO:0006412">
    <property type="term" value="P:translation"/>
    <property type="evidence" value="ECO:0007669"/>
    <property type="project" value="UniProtKB-UniRule"/>
</dbReference>
<name>M3ILW7_9BACT</name>
<dbReference type="GO" id="GO:0005524">
    <property type="term" value="F:ATP binding"/>
    <property type="evidence" value="ECO:0007669"/>
    <property type="project" value="UniProtKB-KW"/>
</dbReference>
<evidence type="ECO:0000256" key="4">
    <source>
        <dbReference type="ARBA" id="ARBA00014428"/>
    </source>
</evidence>
<keyword evidence="5 10" id="KW-0436">Ligase</keyword>
<organism evidence="12 13">
    <name type="scientific">Campylobacter showae CC57C</name>
    <dbReference type="NCBI Taxonomy" id="1073353"/>
    <lineage>
        <taxon>Bacteria</taxon>
        <taxon>Pseudomonadati</taxon>
        <taxon>Campylobacterota</taxon>
        <taxon>Epsilonproteobacteria</taxon>
        <taxon>Campylobacterales</taxon>
        <taxon>Campylobacteraceae</taxon>
        <taxon>Campylobacter</taxon>
    </lineage>
</organism>
<dbReference type="GO" id="GO:0050567">
    <property type="term" value="F:glutaminyl-tRNA synthase (glutamine-hydrolyzing) activity"/>
    <property type="evidence" value="ECO:0007669"/>
    <property type="project" value="UniProtKB-UniRule"/>
</dbReference>
<dbReference type="InterPro" id="IPR023631">
    <property type="entry name" value="Amidase_dom"/>
</dbReference>
<accession>M3ILW7</accession>
<dbReference type="PANTHER" id="PTHR11895">
    <property type="entry name" value="TRANSAMIDASE"/>
    <property type="match status" value="1"/>
</dbReference>
<evidence type="ECO:0000313" key="13">
    <source>
        <dbReference type="Proteomes" id="UP000011782"/>
    </source>
</evidence>
<dbReference type="Proteomes" id="UP000011782">
    <property type="component" value="Unassembled WGS sequence"/>
</dbReference>
<sequence length="457" mass="49316">MITLKEALKLSAGEIAELRNELEKKIFADRELGAYVEQLANLPLDKLGAGVPIAIKDNIQVKGWSVTSASKILQGYIAPYNATVIEKLLAAGLAPFGRTNMDEFAMGNTTENSYYGKTLNPLNRERVAGGSSGGSAAAVGAGLAVAALGSDTGGSIRQPAAFCGCVGLKPTYGRVSRYGLGSYSSSLDQIGPITQNVEDAAILYDIIAGHDDKDSTSADIKFESIADKLNADKKLTICVIENYINEASEETKKALLKAVDVLKAAGHKIIYKNLENSKCDIATYYIIATAEASANLSRYDGVRYGRRAEAKNLKELYVNSRSEGFGEEVKRRILLGTFVLSSGYYDAYYIKAQKARAYAKAKYERILSECDLIFMPVAPRTAYKFGDLKDPLEAYLSDIYTISVNLAGLPAISVPVAKDADGLNVSAQLIAKAWDEKTLLEGALSLENSIIYKRINA</sequence>
<keyword evidence="6 10" id="KW-0547">Nucleotide-binding</keyword>
<dbReference type="Pfam" id="PF01425">
    <property type="entry name" value="Amidase"/>
    <property type="match status" value="1"/>
</dbReference>
<comment type="function">
    <text evidence="10">Allows the formation of correctly charged Gln-tRNA(Gln) through the transamidation of misacylated Glu-tRNA(Gln) in organisms which lack glutaminyl-tRNA synthetase. The reaction takes place in the presence of glutamine and ATP through an activated gamma-phospho-Glu-tRNA(Gln).</text>
</comment>
<dbReference type="SUPFAM" id="SSF75304">
    <property type="entry name" value="Amidase signature (AS) enzymes"/>
    <property type="match status" value="1"/>
</dbReference>
<evidence type="ECO:0000259" key="11">
    <source>
        <dbReference type="Pfam" id="PF01425"/>
    </source>
</evidence>
<dbReference type="PANTHER" id="PTHR11895:SF151">
    <property type="entry name" value="GLUTAMYL-TRNA(GLN) AMIDOTRANSFERASE SUBUNIT A"/>
    <property type="match status" value="1"/>
</dbReference>
<dbReference type="InterPro" id="IPR004412">
    <property type="entry name" value="GatA"/>
</dbReference>
<evidence type="ECO:0000256" key="6">
    <source>
        <dbReference type="ARBA" id="ARBA00022741"/>
    </source>
</evidence>
<evidence type="ECO:0000256" key="3">
    <source>
        <dbReference type="ARBA" id="ARBA00012739"/>
    </source>
</evidence>
<dbReference type="OrthoDB" id="9811471at2"/>
<evidence type="ECO:0000256" key="10">
    <source>
        <dbReference type="HAMAP-Rule" id="MF_00120"/>
    </source>
</evidence>
<dbReference type="InterPro" id="IPR020556">
    <property type="entry name" value="Amidase_CS"/>
</dbReference>
<evidence type="ECO:0000256" key="5">
    <source>
        <dbReference type="ARBA" id="ARBA00022598"/>
    </source>
</evidence>
<dbReference type="STRING" id="1073353.H740_02797"/>
<evidence type="ECO:0000256" key="7">
    <source>
        <dbReference type="ARBA" id="ARBA00022840"/>
    </source>
</evidence>
<dbReference type="GO" id="GO:0016740">
    <property type="term" value="F:transferase activity"/>
    <property type="evidence" value="ECO:0007669"/>
    <property type="project" value="UniProtKB-KW"/>
</dbReference>
<dbReference type="PROSITE" id="PS00571">
    <property type="entry name" value="AMIDASES"/>
    <property type="match status" value="1"/>
</dbReference>
<proteinExistence type="inferred from homology"/>
<evidence type="ECO:0000256" key="8">
    <source>
        <dbReference type="ARBA" id="ARBA00022917"/>
    </source>
</evidence>
<dbReference type="EMBL" id="AOTD01000067">
    <property type="protein sequence ID" value="EMG31126.1"/>
    <property type="molecule type" value="Genomic_DNA"/>
</dbReference>
<dbReference type="EC" id="6.3.5.7" evidence="3 10"/>
<dbReference type="Gene3D" id="3.90.1300.10">
    <property type="entry name" value="Amidase signature (AS) domain"/>
    <property type="match status" value="1"/>
</dbReference>
<dbReference type="RefSeq" id="WP_002951039.1">
    <property type="nucleotide sequence ID" value="NZ_AOTD01000067.1"/>
</dbReference>
<feature type="domain" description="Amidase" evidence="11">
    <location>
        <begin position="49"/>
        <end position="440"/>
    </location>
</feature>
<keyword evidence="12" id="KW-0808">Transferase</keyword>
<comment type="caution">
    <text evidence="12">The sequence shown here is derived from an EMBL/GenBank/DDBJ whole genome shotgun (WGS) entry which is preliminary data.</text>
</comment>
<comment type="catalytic activity">
    <reaction evidence="9 10">
        <text>L-glutamyl-tRNA(Gln) + L-glutamine + ATP + H2O = L-glutaminyl-tRNA(Gln) + L-glutamate + ADP + phosphate + H(+)</text>
        <dbReference type="Rhea" id="RHEA:17521"/>
        <dbReference type="Rhea" id="RHEA-COMP:9681"/>
        <dbReference type="Rhea" id="RHEA-COMP:9684"/>
        <dbReference type="ChEBI" id="CHEBI:15377"/>
        <dbReference type="ChEBI" id="CHEBI:15378"/>
        <dbReference type="ChEBI" id="CHEBI:29985"/>
        <dbReference type="ChEBI" id="CHEBI:30616"/>
        <dbReference type="ChEBI" id="CHEBI:43474"/>
        <dbReference type="ChEBI" id="CHEBI:58359"/>
        <dbReference type="ChEBI" id="CHEBI:78520"/>
        <dbReference type="ChEBI" id="CHEBI:78521"/>
        <dbReference type="ChEBI" id="CHEBI:456216"/>
        <dbReference type="EC" id="6.3.5.7"/>
    </reaction>
</comment>
<reference evidence="12 13" key="1">
    <citation type="submission" date="2013-02" db="EMBL/GenBank/DDBJ databases">
        <title>Co-occurrence of anaerobic bacteria in colorectal carcinomas.</title>
        <authorList>
            <person name="Holt R.A."/>
            <person name="Warren R.L."/>
            <person name="Allen-Vercoe E."/>
            <person name="Pleasance S."/>
            <person name="Freeman D.J."/>
            <person name="Watson P."/>
            <person name="Moore R."/>
            <person name="Cochrane K."/>
        </authorList>
    </citation>
    <scope>NUCLEOTIDE SEQUENCE [LARGE SCALE GENOMIC DNA]</scope>
    <source>
        <strain evidence="12 13">CC57C</strain>
    </source>
</reference>